<dbReference type="PANTHER" id="PTHR33408">
    <property type="entry name" value="TRANSPOSASE"/>
    <property type="match status" value="1"/>
</dbReference>
<sequence length="568" mass="65024">MKYIKGEDRRQYVLFPACLDEYIEQDNPVRYIDAFVDSQDLEELGFNHTKREAPGNGGRPSYDPSDILKLLIYGYFNSIRSSRKLAKACVVNIEVMWLLSKVTPDFRTVSDFRKDNLKPIKKVFKSLNKQLDSFGLFSHSYLSIDGSKFKAVNSKDNNFTLNKLDDRIARLEAHERQYLEDLEKNDFDDERKFGRDETELNLEVVQKRQADYKEYRNQLEESGEKQLSLTDPDSKLMKFNDGFNVGYNVQTAVEADSHLIATYNVTTNPTDHGEITETLTEAKNDLEHEIVEVVADKGYQDPKDMANALAAGIIPNVIQRDGDDVAEVEFEYVEATVTDDMLNSKKPENLETCLKAGKIPTAYAGILDSPQIGVRKSYECTASSNIKEMSDEELKQLALQGYFVRDAAKNLVYCPQGSILRQKSLKKDGRIRYCNKLACKRCSHKCTKAAFKEADFNKDTLVMKAQNYKVDSCNHQEDQEPPKTKMKREVKEHKIVTYKLHLDKKKMAQRMCLSEHPFGTMKRTLGAYYFLLKTKVKVEAEMALICLSYNMRRAISMLGVPQLIAKMA</sequence>
<proteinExistence type="predicted"/>
<organism evidence="2 3">
    <name type="scientific">Segatella sinensis</name>
    <dbReference type="NCBI Taxonomy" id="3085167"/>
    <lineage>
        <taxon>Bacteria</taxon>
        <taxon>Pseudomonadati</taxon>
        <taxon>Bacteroidota</taxon>
        <taxon>Bacteroidia</taxon>
        <taxon>Bacteroidales</taxon>
        <taxon>Prevotellaceae</taxon>
        <taxon>Segatella</taxon>
    </lineage>
</organism>
<dbReference type="Proteomes" id="UP001465717">
    <property type="component" value="Unassembled WGS sequence"/>
</dbReference>
<dbReference type="Pfam" id="PF05598">
    <property type="entry name" value="DUF772"/>
    <property type="match status" value="1"/>
</dbReference>
<protein>
    <submittedName>
        <fullName evidence="2">IS1182 family transposase</fullName>
    </submittedName>
</protein>
<dbReference type="PANTHER" id="PTHR33408:SF2">
    <property type="entry name" value="TRANSPOSASE DDE DOMAIN-CONTAINING PROTEIN"/>
    <property type="match status" value="1"/>
</dbReference>
<evidence type="ECO:0000313" key="2">
    <source>
        <dbReference type="EMBL" id="MEQ2509590.1"/>
    </source>
</evidence>
<feature type="domain" description="Transposase InsH N-terminal" evidence="1">
    <location>
        <begin position="18"/>
        <end position="114"/>
    </location>
</feature>
<comment type="caution">
    <text evidence="2">The sequence shown here is derived from an EMBL/GenBank/DDBJ whole genome shotgun (WGS) entry which is preliminary data.</text>
</comment>
<evidence type="ECO:0000259" key="1">
    <source>
        <dbReference type="Pfam" id="PF05598"/>
    </source>
</evidence>
<name>A0ABV1G2F7_9BACT</name>
<accession>A0ABV1G2F7</accession>
<evidence type="ECO:0000313" key="3">
    <source>
        <dbReference type="Proteomes" id="UP001465717"/>
    </source>
</evidence>
<dbReference type="InterPro" id="IPR008490">
    <property type="entry name" value="Transposase_InsH_N"/>
</dbReference>
<reference evidence="2 3" key="1">
    <citation type="submission" date="2024-04" db="EMBL/GenBank/DDBJ databases">
        <title>Human intestinal bacterial collection.</title>
        <authorList>
            <person name="Pauvert C."/>
            <person name="Hitch T.C.A."/>
            <person name="Clavel T."/>
        </authorList>
    </citation>
    <scope>NUCLEOTIDE SEQUENCE [LARGE SCALE GENOMIC DNA]</scope>
    <source>
        <strain evidence="2 3">CLA-AA-H174</strain>
    </source>
</reference>
<keyword evidence="3" id="KW-1185">Reference proteome</keyword>
<dbReference type="RefSeq" id="WP_349226900.1">
    <property type="nucleotide sequence ID" value="NZ_JBBNFG020000067.1"/>
</dbReference>
<gene>
    <name evidence="2" type="ORF">AAAT87_15210</name>
</gene>
<dbReference type="EMBL" id="JBBNGE010000109">
    <property type="protein sequence ID" value="MEQ2509590.1"/>
    <property type="molecule type" value="Genomic_DNA"/>
</dbReference>